<gene>
    <name evidence="1" type="ORF">SAMN05446927_5982</name>
</gene>
<protein>
    <submittedName>
        <fullName evidence="1">Uncharacterized protein</fullName>
    </submittedName>
</protein>
<dbReference type="Proteomes" id="UP000219522">
    <property type="component" value="Unassembled WGS sequence"/>
</dbReference>
<accession>A0A7Z7ICE6</accession>
<evidence type="ECO:0000313" key="1">
    <source>
        <dbReference type="EMBL" id="SOE82641.1"/>
    </source>
</evidence>
<dbReference type="EMBL" id="OCSU01000002">
    <property type="protein sequence ID" value="SOE82641.1"/>
    <property type="molecule type" value="Genomic_DNA"/>
</dbReference>
<sequence length="312" mass="36047">MSLNEPGTKFNCSDSKVIIFTFAGREAYLEIQKSYILKLLETHDNVEYHIWNFSRNERDNAYLQKLAKTSPKIRIFNEFYEGDNKVTTCVKKVGVICACVKCRVGKWSEPYKYYARNAEHKNDVFIKVDDDVVFIDTDRFPSFVDVVREHCGKILSAKVMNNGICSLTDQALRSQIEQLGIVRDKTSAEAWWYLCTDINFLRLSHNCFFENKERLLSESICVYPIPRTRFSINTIGFDWTVMNEIALKLGTGANMNDEHVISMNFDILIMQGFVTCHLHFSDQRAVLSNEEESILLGAYTEQKEEYLALAEV</sequence>
<dbReference type="AlphaFoldDB" id="A0A7Z7ICE6"/>
<organism evidence="1 2">
    <name type="scientific">Caballeronia arationis</name>
    <dbReference type="NCBI Taxonomy" id="1777142"/>
    <lineage>
        <taxon>Bacteria</taxon>
        <taxon>Pseudomonadati</taxon>
        <taxon>Pseudomonadota</taxon>
        <taxon>Betaproteobacteria</taxon>
        <taxon>Burkholderiales</taxon>
        <taxon>Burkholderiaceae</taxon>
        <taxon>Caballeronia</taxon>
    </lineage>
</organism>
<dbReference type="RefSeq" id="WP_097190499.1">
    <property type="nucleotide sequence ID" value="NZ_OCSU01000002.1"/>
</dbReference>
<evidence type="ECO:0000313" key="2">
    <source>
        <dbReference type="Proteomes" id="UP000219522"/>
    </source>
</evidence>
<keyword evidence="2" id="KW-1185">Reference proteome</keyword>
<reference evidence="1 2" key="1">
    <citation type="submission" date="2017-09" db="EMBL/GenBank/DDBJ databases">
        <authorList>
            <person name="Varghese N."/>
            <person name="Submissions S."/>
        </authorList>
    </citation>
    <scope>NUCLEOTIDE SEQUENCE [LARGE SCALE GENOMIC DNA]</scope>
    <source>
        <strain evidence="1 2">OK806</strain>
    </source>
</reference>
<proteinExistence type="predicted"/>
<name>A0A7Z7ICE6_9BURK</name>
<comment type="caution">
    <text evidence="1">The sequence shown here is derived from an EMBL/GenBank/DDBJ whole genome shotgun (WGS) entry which is preliminary data.</text>
</comment>